<dbReference type="GO" id="GO:0005886">
    <property type="term" value="C:plasma membrane"/>
    <property type="evidence" value="ECO:0007669"/>
    <property type="project" value="UniProtKB-SubCell"/>
</dbReference>
<dbReference type="CDD" id="cd06261">
    <property type="entry name" value="TM_PBP2"/>
    <property type="match status" value="1"/>
</dbReference>
<evidence type="ECO:0000313" key="10">
    <source>
        <dbReference type="Proteomes" id="UP000766904"/>
    </source>
</evidence>
<comment type="similarity">
    <text evidence="7">Belongs to the binding-protein-dependent transport system permease family.</text>
</comment>
<feature type="transmembrane region" description="Helical" evidence="7">
    <location>
        <begin position="77"/>
        <end position="97"/>
    </location>
</feature>
<dbReference type="RefSeq" id="WP_148859223.1">
    <property type="nucleotide sequence ID" value="NZ_PHNJ01000010.1"/>
</dbReference>
<dbReference type="OrthoDB" id="45815at2157"/>
<feature type="transmembrane region" description="Helical" evidence="7">
    <location>
        <begin position="202"/>
        <end position="221"/>
    </location>
</feature>
<keyword evidence="3" id="KW-1003">Cell membrane</keyword>
<accession>A0A8J8TQX7</accession>
<evidence type="ECO:0000256" key="3">
    <source>
        <dbReference type="ARBA" id="ARBA00022475"/>
    </source>
</evidence>
<evidence type="ECO:0000256" key="2">
    <source>
        <dbReference type="ARBA" id="ARBA00022448"/>
    </source>
</evidence>
<dbReference type="Gene3D" id="1.10.3720.10">
    <property type="entry name" value="MetI-like"/>
    <property type="match status" value="1"/>
</dbReference>
<evidence type="ECO:0000256" key="4">
    <source>
        <dbReference type="ARBA" id="ARBA00022692"/>
    </source>
</evidence>
<feature type="transmembrane region" description="Helical" evidence="7">
    <location>
        <begin position="12"/>
        <end position="32"/>
    </location>
</feature>
<feature type="transmembrane region" description="Helical" evidence="7">
    <location>
        <begin position="104"/>
        <end position="129"/>
    </location>
</feature>
<comment type="subcellular location">
    <subcellularLocation>
        <location evidence="1 7">Cell membrane</location>
        <topology evidence="1 7">Multi-pass membrane protein</topology>
    </subcellularLocation>
</comment>
<protein>
    <submittedName>
        <fullName evidence="9">Sugar ABC transporter permease</fullName>
    </submittedName>
</protein>
<dbReference type="EMBL" id="PHNJ01000010">
    <property type="protein sequence ID" value="TYL37360.1"/>
    <property type="molecule type" value="Genomic_DNA"/>
</dbReference>
<gene>
    <name evidence="9" type="ORF">CV102_17210</name>
</gene>
<keyword evidence="5 7" id="KW-1133">Transmembrane helix</keyword>
<reference evidence="9" key="1">
    <citation type="submission" date="2017-11" db="EMBL/GenBank/DDBJ databases">
        <authorList>
            <person name="Kajale S.C."/>
            <person name="Sharma A."/>
        </authorList>
    </citation>
    <scope>NUCLEOTIDE SEQUENCE</scope>
    <source>
        <strain evidence="9">LS1_42</strain>
    </source>
</reference>
<evidence type="ECO:0000313" key="9">
    <source>
        <dbReference type="EMBL" id="TYL37360.1"/>
    </source>
</evidence>
<evidence type="ECO:0000256" key="6">
    <source>
        <dbReference type="ARBA" id="ARBA00023136"/>
    </source>
</evidence>
<dbReference type="PROSITE" id="PS50928">
    <property type="entry name" value="ABC_TM1"/>
    <property type="match status" value="1"/>
</dbReference>
<keyword evidence="10" id="KW-1185">Reference proteome</keyword>
<dbReference type="InterPro" id="IPR000515">
    <property type="entry name" value="MetI-like"/>
</dbReference>
<comment type="caution">
    <text evidence="9">The sequence shown here is derived from an EMBL/GenBank/DDBJ whole genome shotgun (WGS) entry which is preliminary data.</text>
</comment>
<feature type="transmembrane region" description="Helical" evidence="7">
    <location>
        <begin position="157"/>
        <end position="181"/>
    </location>
</feature>
<name>A0A8J8TQX7_9EURY</name>
<dbReference type="InterPro" id="IPR035906">
    <property type="entry name" value="MetI-like_sf"/>
</dbReference>
<feature type="transmembrane region" description="Helical" evidence="7">
    <location>
        <begin position="266"/>
        <end position="287"/>
    </location>
</feature>
<keyword evidence="2 7" id="KW-0813">Transport</keyword>
<dbReference type="GO" id="GO:0055085">
    <property type="term" value="P:transmembrane transport"/>
    <property type="evidence" value="ECO:0007669"/>
    <property type="project" value="InterPro"/>
</dbReference>
<dbReference type="SUPFAM" id="SSF161098">
    <property type="entry name" value="MetI-like"/>
    <property type="match status" value="1"/>
</dbReference>
<evidence type="ECO:0000259" key="8">
    <source>
        <dbReference type="PROSITE" id="PS50928"/>
    </source>
</evidence>
<evidence type="ECO:0000256" key="5">
    <source>
        <dbReference type="ARBA" id="ARBA00022989"/>
    </source>
</evidence>
<dbReference type="PANTHER" id="PTHR30193">
    <property type="entry name" value="ABC TRANSPORTER PERMEASE PROTEIN"/>
    <property type="match status" value="1"/>
</dbReference>
<evidence type="ECO:0000256" key="1">
    <source>
        <dbReference type="ARBA" id="ARBA00004651"/>
    </source>
</evidence>
<dbReference type="InterPro" id="IPR051393">
    <property type="entry name" value="ABC_transporter_permease"/>
</dbReference>
<keyword evidence="4 7" id="KW-0812">Transmembrane</keyword>
<dbReference type="AlphaFoldDB" id="A0A8J8TQX7"/>
<dbReference type="PANTHER" id="PTHR30193:SF37">
    <property type="entry name" value="INNER MEMBRANE ABC TRANSPORTER PERMEASE PROTEIN YCJO"/>
    <property type="match status" value="1"/>
</dbReference>
<organism evidence="9 10">
    <name type="scientific">Natronococcus pandeyae</name>
    <dbReference type="NCBI Taxonomy" id="2055836"/>
    <lineage>
        <taxon>Archaea</taxon>
        <taxon>Methanobacteriati</taxon>
        <taxon>Methanobacteriota</taxon>
        <taxon>Stenosarchaea group</taxon>
        <taxon>Halobacteria</taxon>
        <taxon>Halobacteriales</taxon>
        <taxon>Natrialbaceae</taxon>
        <taxon>Natronococcus</taxon>
    </lineage>
</organism>
<dbReference type="Pfam" id="PF00528">
    <property type="entry name" value="BPD_transp_1"/>
    <property type="match status" value="1"/>
</dbReference>
<keyword evidence="6 7" id="KW-0472">Membrane</keyword>
<dbReference type="Proteomes" id="UP000766904">
    <property type="component" value="Unassembled WGS sequence"/>
</dbReference>
<proteinExistence type="inferred from homology"/>
<sequence>MSQREAYGSTLQAILLLLPTIAIFAVFLYWPAARTIWLGFYETQFFGQGGTWVGIDQYLEVLQWDRYHNSVVVTLKFALVTIVGTLVISILISYWIYTVDRFKTVYMVATIWPYAMPGAVAGTVLLVLLHPEIGLISAPIEAVMPFEWDWRVNGTQAFWVVSLGVLWYTLGFDIIFLLAAFHSIPDSLNEAASLDGVPQWRMLYKVYLPIIAPTLLFLLVLNTLGGFFGGFAIVDLVTNGGPTQATNLMVYQLYQSGFQQFNIGSAAVQSVYLFVIAVVLAIAQIVISDKRIHYGG</sequence>
<evidence type="ECO:0000256" key="7">
    <source>
        <dbReference type="RuleBase" id="RU363032"/>
    </source>
</evidence>
<feature type="domain" description="ABC transmembrane type-1" evidence="8">
    <location>
        <begin position="71"/>
        <end position="284"/>
    </location>
</feature>